<feature type="non-terminal residue" evidence="1">
    <location>
        <position position="1"/>
    </location>
</feature>
<comment type="caution">
    <text evidence="1">The sequence shown here is derived from an EMBL/GenBank/DDBJ whole genome shotgun (WGS) entry which is preliminary data.</text>
</comment>
<dbReference type="Proteomes" id="UP001196413">
    <property type="component" value="Unassembled WGS sequence"/>
</dbReference>
<proteinExistence type="predicted"/>
<keyword evidence="2" id="KW-1185">Reference proteome</keyword>
<reference evidence="1" key="1">
    <citation type="submission" date="2021-06" db="EMBL/GenBank/DDBJ databases">
        <title>Parelaphostrongylus tenuis whole genome reference sequence.</title>
        <authorList>
            <person name="Garwood T.J."/>
            <person name="Larsen P.A."/>
            <person name="Fountain-Jones N.M."/>
            <person name="Garbe J.R."/>
            <person name="Macchietto M.G."/>
            <person name="Kania S.A."/>
            <person name="Gerhold R.W."/>
            <person name="Richards J.E."/>
            <person name="Wolf T.M."/>
        </authorList>
    </citation>
    <scope>NUCLEOTIDE SEQUENCE</scope>
    <source>
        <strain evidence="1">MNPRO001-30</strain>
        <tissue evidence="1">Meninges</tissue>
    </source>
</reference>
<evidence type="ECO:0008006" key="3">
    <source>
        <dbReference type="Google" id="ProtNLM"/>
    </source>
</evidence>
<dbReference type="EMBL" id="JAHQIW010001166">
    <property type="protein sequence ID" value="KAJ1351633.1"/>
    <property type="molecule type" value="Genomic_DNA"/>
</dbReference>
<organism evidence="1 2">
    <name type="scientific">Parelaphostrongylus tenuis</name>
    <name type="common">Meningeal worm</name>
    <dbReference type="NCBI Taxonomy" id="148309"/>
    <lineage>
        <taxon>Eukaryota</taxon>
        <taxon>Metazoa</taxon>
        <taxon>Ecdysozoa</taxon>
        <taxon>Nematoda</taxon>
        <taxon>Chromadorea</taxon>
        <taxon>Rhabditida</taxon>
        <taxon>Rhabditina</taxon>
        <taxon>Rhabditomorpha</taxon>
        <taxon>Strongyloidea</taxon>
        <taxon>Metastrongylidae</taxon>
        <taxon>Parelaphostrongylus</taxon>
    </lineage>
</organism>
<accession>A0AAD5M8H5</accession>
<evidence type="ECO:0000313" key="1">
    <source>
        <dbReference type="EMBL" id="KAJ1351633.1"/>
    </source>
</evidence>
<name>A0AAD5M8H5_PARTN</name>
<gene>
    <name evidence="1" type="ORF">KIN20_007728</name>
</gene>
<dbReference type="AlphaFoldDB" id="A0AAD5M8H5"/>
<sequence length="96" mass="11190">NSHLTFKRDFDREAFIEANEDGPTLTIKKLADDFDHGHATISRVLKAAGNKWKTVRWIHNTQTRERKDIAQQLLCRHSRLPILAKVIIVDEKWISD</sequence>
<protein>
    <recommendedName>
        <fullName evidence="3">Transposase</fullName>
    </recommendedName>
</protein>
<evidence type="ECO:0000313" key="2">
    <source>
        <dbReference type="Proteomes" id="UP001196413"/>
    </source>
</evidence>